<dbReference type="Proteomes" id="UP001266305">
    <property type="component" value="Unassembled WGS sequence"/>
</dbReference>
<feature type="non-terminal residue" evidence="2">
    <location>
        <position position="57"/>
    </location>
</feature>
<gene>
    <name evidence="2" type="ORF">P7K49_029111</name>
</gene>
<feature type="region of interest" description="Disordered" evidence="1">
    <location>
        <begin position="1"/>
        <end position="57"/>
    </location>
</feature>
<reference evidence="2 3" key="1">
    <citation type="submission" date="2023-05" db="EMBL/GenBank/DDBJ databases">
        <title>B98-5 Cell Line De Novo Hybrid Assembly: An Optical Mapping Approach.</title>
        <authorList>
            <person name="Kananen K."/>
            <person name="Auerbach J.A."/>
            <person name="Kautto E."/>
            <person name="Blachly J.S."/>
        </authorList>
    </citation>
    <scope>NUCLEOTIDE SEQUENCE [LARGE SCALE GENOMIC DNA]</scope>
    <source>
        <strain evidence="2">B95-8</strain>
        <tissue evidence="2">Cell line</tissue>
    </source>
</reference>
<protein>
    <submittedName>
        <fullName evidence="2">Uncharacterized protein</fullName>
    </submittedName>
</protein>
<name>A0ABQ9U689_SAGOE</name>
<sequence length="57" mass="6243">LRRSAWSIVSLRPAGRAQARARAPARSHTHSSPARCPARPRLTRLGPPRAARPRGAR</sequence>
<dbReference type="EMBL" id="JASSZA010000015">
    <property type="protein sequence ID" value="KAK2092583.1"/>
    <property type="molecule type" value="Genomic_DNA"/>
</dbReference>
<feature type="non-terminal residue" evidence="2">
    <location>
        <position position="1"/>
    </location>
</feature>
<organism evidence="2 3">
    <name type="scientific">Saguinus oedipus</name>
    <name type="common">Cotton-top tamarin</name>
    <name type="synonym">Oedipomidas oedipus</name>
    <dbReference type="NCBI Taxonomy" id="9490"/>
    <lineage>
        <taxon>Eukaryota</taxon>
        <taxon>Metazoa</taxon>
        <taxon>Chordata</taxon>
        <taxon>Craniata</taxon>
        <taxon>Vertebrata</taxon>
        <taxon>Euteleostomi</taxon>
        <taxon>Mammalia</taxon>
        <taxon>Eutheria</taxon>
        <taxon>Euarchontoglires</taxon>
        <taxon>Primates</taxon>
        <taxon>Haplorrhini</taxon>
        <taxon>Platyrrhini</taxon>
        <taxon>Cebidae</taxon>
        <taxon>Callitrichinae</taxon>
        <taxon>Saguinus</taxon>
    </lineage>
</organism>
<evidence type="ECO:0000313" key="2">
    <source>
        <dbReference type="EMBL" id="KAK2092583.1"/>
    </source>
</evidence>
<feature type="compositionally biased region" description="Low complexity" evidence="1">
    <location>
        <begin position="37"/>
        <end position="49"/>
    </location>
</feature>
<evidence type="ECO:0000313" key="3">
    <source>
        <dbReference type="Proteomes" id="UP001266305"/>
    </source>
</evidence>
<proteinExistence type="predicted"/>
<accession>A0ABQ9U689</accession>
<feature type="compositionally biased region" description="Low complexity" evidence="1">
    <location>
        <begin position="12"/>
        <end position="22"/>
    </location>
</feature>
<keyword evidence="3" id="KW-1185">Reference proteome</keyword>
<evidence type="ECO:0000256" key="1">
    <source>
        <dbReference type="SAM" id="MobiDB-lite"/>
    </source>
</evidence>
<comment type="caution">
    <text evidence="2">The sequence shown here is derived from an EMBL/GenBank/DDBJ whole genome shotgun (WGS) entry which is preliminary data.</text>
</comment>